<feature type="compositionally biased region" description="Low complexity" evidence="8">
    <location>
        <begin position="1"/>
        <end position="17"/>
    </location>
</feature>
<comment type="subcellular location">
    <subcellularLocation>
        <location evidence="1">Cytoplasm</location>
        <location evidence="1">Cytoskeleton</location>
    </subcellularLocation>
</comment>
<dbReference type="GO" id="GO:0003779">
    <property type="term" value="F:actin binding"/>
    <property type="evidence" value="ECO:0007669"/>
    <property type="project" value="TreeGrafter"/>
</dbReference>
<name>A0A8T2NSI5_9TELE</name>
<dbReference type="SUPFAM" id="SSF57716">
    <property type="entry name" value="Glucocorticoid receptor-like (DNA-binding domain)"/>
    <property type="match status" value="2"/>
</dbReference>
<dbReference type="SMART" id="SM00132">
    <property type="entry name" value="LIM"/>
    <property type="match status" value="1"/>
</dbReference>
<feature type="region of interest" description="Disordered" evidence="8">
    <location>
        <begin position="1"/>
        <end position="20"/>
    </location>
</feature>
<evidence type="ECO:0000256" key="6">
    <source>
        <dbReference type="ARBA" id="ARBA00023212"/>
    </source>
</evidence>
<dbReference type="GO" id="GO:0051371">
    <property type="term" value="F:muscle alpha-actinin binding"/>
    <property type="evidence" value="ECO:0007669"/>
    <property type="project" value="TreeGrafter"/>
</dbReference>
<reference evidence="10" key="1">
    <citation type="thesis" date="2021" institute="BYU ScholarsArchive" country="Provo, UT, USA">
        <title>Applications of and Algorithms for Genome Assembly and Genomic Analyses with an Emphasis on Marine Teleosts.</title>
        <authorList>
            <person name="Pickett B.D."/>
        </authorList>
    </citation>
    <scope>NUCLEOTIDE SEQUENCE</scope>
    <source>
        <strain evidence="10">HI-2016</strain>
    </source>
</reference>
<dbReference type="GO" id="GO:0001725">
    <property type="term" value="C:stress fiber"/>
    <property type="evidence" value="ECO:0007669"/>
    <property type="project" value="TreeGrafter"/>
</dbReference>
<evidence type="ECO:0000256" key="2">
    <source>
        <dbReference type="ARBA" id="ARBA00022723"/>
    </source>
</evidence>
<comment type="caution">
    <text evidence="10">The sequence shown here is derived from an EMBL/GenBank/DDBJ whole genome shotgun (WGS) entry which is preliminary data.</text>
</comment>
<evidence type="ECO:0000256" key="4">
    <source>
        <dbReference type="ARBA" id="ARBA00022833"/>
    </source>
</evidence>
<dbReference type="GO" id="GO:0005912">
    <property type="term" value="C:adherens junction"/>
    <property type="evidence" value="ECO:0007669"/>
    <property type="project" value="TreeGrafter"/>
</dbReference>
<sequence>MRVEQPPATTPHASPSPLRQGGLILSFSVSRSLSADYEKMFGTKCHGCDFKIDAGDRFLEALGYSWHDSCFVCAVCQMNLEGKTFYSKKDKPLCKGHAFSPL</sequence>
<keyword evidence="3" id="KW-0677">Repeat</keyword>
<dbReference type="Gene3D" id="2.10.110.10">
    <property type="entry name" value="Cysteine Rich Protein"/>
    <property type="match status" value="1"/>
</dbReference>
<dbReference type="GO" id="GO:0061061">
    <property type="term" value="P:muscle structure development"/>
    <property type="evidence" value="ECO:0007669"/>
    <property type="project" value="TreeGrafter"/>
</dbReference>
<evidence type="ECO:0000256" key="3">
    <source>
        <dbReference type="ARBA" id="ARBA00022737"/>
    </source>
</evidence>
<dbReference type="PROSITE" id="PS50023">
    <property type="entry name" value="LIM_DOMAIN_2"/>
    <property type="match status" value="1"/>
</dbReference>
<dbReference type="GO" id="GO:0030018">
    <property type="term" value="C:Z disc"/>
    <property type="evidence" value="ECO:0007669"/>
    <property type="project" value="TreeGrafter"/>
</dbReference>
<evidence type="ECO:0000256" key="5">
    <source>
        <dbReference type="ARBA" id="ARBA00023038"/>
    </source>
</evidence>
<dbReference type="GO" id="GO:0030036">
    <property type="term" value="P:actin cytoskeleton organization"/>
    <property type="evidence" value="ECO:0007669"/>
    <property type="project" value="TreeGrafter"/>
</dbReference>
<protein>
    <recommendedName>
        <fullName evidence="9">LIM zinc-binding domain-containing protein</fullName>
    </recommendedName>
</protein>
<dbReference type="GO" id="GO:0046872">
    <property type="term" value="F:metal ion binding"/>
    <property type="evidence" value="ECO:0007669"/>
    <property type="project" value="UniProtKB-KW"/>
</dbReference>
<evidence type="ECO:0000313" key="10">
    <source>
        <dbReference type="EMBL" id="KAG9339307.1"/>
    </source>
</evidence>
<dbReference type="OrthoDB" id="5911912at2759"/>
<organism evidence="10 11">
    <name type="scientific">Albula glossodonta</name>
    <name type="common">roundjaw bonefish</name>
    <dbReference type="NCBI Taxonomy" id="121402"/>
    <lineage>
        <taxon>Eukaryota</taxon>
        <taxon>Metazoa</taxon>
        <taxon>Chordata</taxon>
        <taxon>Craniata</taxon>
        <taxon>Vertebrata</taxon>
        <taxon>Euteleostomi</taxon>
        <taxon>Actinopterygii</taxon>
        <taxon>Neopterygii</taxon>
        <taxon>Teleostei</taxon>
        <taxon>Albuliformes</taxon>
        <taxon>Albulidae</taxon>
        <taxon>Albula</taxon>
    </lineage>
</organism>
<proteinExistence type="predicted"/>
<dbReference type="FunFam" id="2.10.110.10:FF:000010">
    <property type="entry name" value="PDZ and LIM domain protein 5"/>
    <property type="match status" value="1"/>
</dbReference>
<dbReference type="PROSITE" id="PS00478">
    <property type="entry name" value="LIM_DOMAIN_1"/>
    <property type="match status" value="1"/>
</dbReference>
<keyword evidence="6" id="KW-0963">Cytoplasm</keyword>
<keyword evidence="6" id="KW-0206">Cytoskeleton</keyword>
<dbReference type="PANTHER" id="PTHR24214:SF0">
    <property type="entry name" value="PDZ AND LIM DOMAIN PROTEIN 7"/>
    <property type="match status" value="1"/>
</dbReference>
<dbReference type="GO" id="GO:0031941">
    <property type="term" value="C:filamentous actin"/>
    <property type="evidence" value="ECO:0007669"/>
    <property type="project" value="TreeGrafter"/>
</dbReference>
<keyword evidence="11" id="KW-1185">Reference proteome</keyword>
<dbReference type="Pfam" id="PF00412">
    <property type="entry name" value="LIM"/>
    <property type="match status" value="1"/>
</dbReference>
<dbReference type="AlphaFoldDB" id="A0A8T2NSI5"/>
<keyword evidence="5 7" id="KW-0440">LIM domain</keyword>
<keyword evidence="2 7" id="KW-0479">Metal-binding</keyword>
<keyword evidence="4 7" id="KW-0862">Zinc</keyword>
<dbReference type="InterPro" id="IPR001781">
    <property type="entry name" value="Znf_LIM"/>
</dbReference>
<accession>A0A8T2NSI5</accession>
<dbReference type="InterPro" id="IPR050604">
    <property type="entry name" value="PDZ-LIM_domain"/>
</dbReference>
<evidence type="ECO:0000259" key="9">
    <source>
        <dbReference type="PROSITE" id="PS50023"/>
    </source>
</evidence>
<evidence type="ECO:0000256" key="7">
    <source>
        <dbReference type="PROSITE-ProRule" id="PRU00125"/>
    </source>
</evidence>
<evidence type="ECO:0000313" key="11">
    <source>
        <dbReference type="Proteomes" id="UP000824540"/>
    </source>
</evidence>
<evidence type="ECO:0000256" key="1">
    <source>
        <dbReference type="ARBA" id="ARBA00004245"/>
    </source>
</evidence>
<evidence type="ECO:0000256" key="8">
    <source>
        <dbReference type="SAM" id="MobiDB-lite"/>
    </source>
</evidence>
<dbReference type="EMBL" id="JAFBMS010000055">
    <property type="protein sequence ID" value="KAG9339307.1"/>
    <property type="molecule type" value="Genomic_DNA"/>
</dbReference>
<dbReference type="Proteomes" id="UP000824540">
    <property type="component" value="Unassembled WGS sequence"/>
</dbReference>
<dbReference type="PANTHER" id="PTHR24214">
    <property type="entry name" value="PDZ AND LIM DOMAIN PROTEIN ZASP"/>
    <property type="match status" value="1"/>
</dbReference>
<gene>
    <name evidence="10" type="ORF">JZ751_023862</name>
</gene>
<feature type="domain" description="LIM zinc-binding" evidence="9">
    <location>
        <begin position="43"/>
        <end position="102"/>
    </location>
</feature>
<dbReference type="GO" id="GO:0007507">
    <property type="term" value="P:heart development"/>
    <property type="evidence" value="ECO:0007669"/>
    <property type="project" value="TreeGrafter"/>
</dbReference>